<feature type="transmembrane region" description="Helical" evidence="7">
    <location>
        <begin position="135"/>
        <end position="155"/>
    </location>
</feature>
<evidence type="ECO:0000313" key="10">
    <source>
        <dbReference type="EMBL" id="VYT37212.1"/>
    </source>
</evidence>
<accession>A0A6N2W8C0</accession>
<keyword evidence="6 7" id="KW-0472">Membrane</keyword>
<dbReference type="CDD" id="cd03228">
    <property type="entry name" value="ABCC_MRP_Like"/>
    <property type="match status" value="1"/>
</dbReference>
<evidence type="ECO:0000259" key="8">
    <source>
        <dbReference type="PROSITE" id="PS50893"/>
    </source>
</evidence>
<comment type="subcellular location">
    <subcellularLocation>
        <location evidence="1">Cell membrane</location>
        <topology evidence="1">Multi-pass membrane protein</topology>
    </subcellularLocation>
</comment>
<dbReference type="Pfam" id="PF00664">
    <property type="entry name" value="ABC_membrane"/>
    <property type="match status" value="1"/>
</dbReference>
<dbReference type="SMART" id="SM00382">
    <property type="entry name" value="AAA"/>
    <property type="match status" value="1"/>
</dbReference>
<dbReference type="PANTHER" id="PTHR43394:SF1">
    <property type="entry name" value="ATP-BINDING CASSETTE SUB-FAMILY B MEMBER 10, MITOCHONDRIAL"/>
    <property type="match status" value="1"/>
</dbReference>
<dbReference type="EMBL" id="CACRTG010000046">
    <property type="protein sequence ID" value="VYT37212.1"/>
    <property type="molecule type" value="Genomic_DNA"/>
</dbReference>
<dbReference type="PROSITE" id="PS50893">
    <property type="entry name" value="ABC_TRANSPORTER_2"/>
    <property type="match status" value="1"/>
</dbReference>
<evidence type="ECO:0000256" key="3">
    <source>
        <dbReference type="ARBA" id="ARBA00022741"/>
    </source>
</evidence>
<dbReference type="Gene3D" id="3.40.50.300">
    <property type="entry name" value="P-loop containing nucleotide triphosphate hydrolases"/>
    <property type="match status" value="1"/>
</dbReference>
<reference evidence="10" key="1">
    <citation type="submission" date="2019-11" db="EMBL/GenBank/DDBJ databases">
        <authorList>
            <person name="Feng L."/>
        </authorList>
    </citation>
    <scope>NUCLEOTIDE SEQUENCE</scope>
    <source>
        <strain evidence="10">CnexileLFYP112</strain>
    </source>
</reference>
<dbReference type="GO" id="GO:0015421">
    <property type="term" value="F:ABC-type oligopeptide transporter activity"/>
    <property type="evidence" value="ECO:0007669"/>
    <property type="project" value="TreeGrafter"/>
</dbReference>
<evidence type="ECO:0000256" key="1">
    <source>
        <dbReference type="ARBA" id="ARBA00004651"/>
    </source>
</evidence>
<dbReference type="InterPro" id="IPR027417">
    <property type="entry name" value="P-loop_NTPase"/>
</dbReference>
<dbReference type="InterPro" id="IPR011527">
    <property type="entry name" value="ABC1_TM_dom"/>
</dbReference>
<feature type="transmembrane region" description="Helical" evidence="7">
    <location>
        <begin position="58"/>
        <end position="77"/>
    </location>
</feature>
<feature type="domain" description="ABC transmembrane type-1" evidence="9">
    <location>
        <begin position="21"/>
        <end position="303"/>
    </location>
</feature>
<dbReference type="InterPro" id="IPR003439">
    <property type="entry name" value="ABC_transporter-like_ATP-bd"/>
</dbReference>
<dbReference type="GO" id="GO:0005886">
    <property type="term" value="C:plasma membrane"/>
    <property type="evidence" value="ECO:0007669"/>
    <property type="project" value="UniProtKB-SubCell"/>
</dbReference>
<feature type="domain" description="ABC transporter" evidence="8">
    <location>
        <begin position="336"/>
        <end position="548"/>
    </location>
</feature>
<evidence type="ECO:0000256" key="4">
    <source>
        <dbReference type="ARBA" id="ARBA00022840"/>
    </source>
</evidence>
<organism evidence="10">
    <name type="scientific">[Clostridium] nexile</name>
    <dbReference type="NCBI Taxonomy" id="29361"/>
    <lineage>
        <taxon>Bacteria</taxon>
        <taxon>Bacillati</taxon>
        <taxon>Bacillota</taxon>
        <taxon>Clostridia</taxon>
        <taxon>Lachnospirales</taxon>
        <taxon>Lachnospiraceae</taxon>
        <taxon>Tyzzerella</taxon>
    </lineage>
</organism>
<dbReference type="SUPFAM" id="SSF52540">
    <property type="entry name" value="P-loop containing nucleoside triphosphate hydrolases"/>
    <property type="match status" value="1"/>
</dbReference>
<dbReference type="InterPro" id="IPR036640">
    <property type="entry name" value="ABC1_TM_sf"/>
</dbReference>
<gene>
    <name evidence="10" type="ORF">CNLFYP112_00657</name>
</gene>
<evidence type="ECO:0000259" key="9">
    <source>
        <dbReference type="PROSITE" id="PS50929"/>
    </source>
</evidence>
<feature type="transmembrane region" description="Helical" evidence="7">
    <location>
        <begin position="162"/>
        <end position="182"/>
    </location>
</feature>
<dbReference type="PANTHER" id="PTHR43394">
    <property type="entry name" value="ATP-DEPENDENT PERMEASE MDL1, MITOCHONDRIAL"/>
    <property type="match status" value="1"/>
</dbReference>
<dbReference type="PROSITE" id="PS50929">
    <property type="entry name" value="ABC_TM1F"/>
    <property type="match status" value="1"/>
</dbReference>
<keyword evidence="2 7" id="KW-0812">Transmembrane</keyword>
<evidence type="ECO:0000256" key="5">
    <source>
        <dbReference type="ARBA" id="ARBA00022989"/>
    </source>
</evidence>
<dbReference type="CDD" id="cd07346">
    <property type="entry name" value="ABC_6TM_exporters"/>
    <property type="match status" value="1"/>
</dbReference>
<dbReference type="AlphaFoldDB" id="A0A6N2W8C0"/>
<feature type="transmembrane region" description="Helical" evidence="7">
    <location>
        <begin position="16"/>
        <end position="37"/>
    </location>
</feature>
<dbReference type="InterPro" id="IPR039421">
    <property type="entry name" value="Type_1_exporter"/>
</dbReference>
<evidence type="ECO:0000256" key="6">
    <source>
        <dbReference type="ARBA" id="ARBA00023136"/>
    </source>
</evidence>
<dbReference type="Gene3D" id="1.20.1560.10">
    <property type="entry name" value="ABC transporter type 1, transmembrane domain"/>
    <property type="match status" value="1"/>
</dbReference>
<keyword evidence="5 7" id="KW-1133">Transmembrane helix</keyword>
<dbReference type="InterPro" id="IPR017871">
    <property type="entry name" value="ABC_transporter-like_CS"/>
</dbReference>
<dbReference type="Pfam" id="PF00005">
    <property type="entry name" value="ABC_tran"/>
    <property type="match status" value="1"/>
</dbReference>
<dbReference type="GO" id="GO:0016887">
    <property type="term" value="F:ATP hydrolysis activity"/>
    <property type="evidence" value="ECO:0007669"/>
    <property type="project" value="InterPro"/>
</dbReference>
<keyword evidence="3" id="KW-0547">Nucleotide-binding</keyword>
<evidence type="ECO:0000256" key="7">
    <source>
        <dbReference type="SAM" id="Phobius"/>
    </source>
</evidence>
<evidence type="ECO:0000256" key="2">
    <source>
        <dbReference type="ARBA" id="ARBA00022692"/>
    </source>
</evidence>
<name>A0A6N2W8C0_9FIRM</name>
<proteinExistence type="predicted"/>
<dbReference type="PROSITE" id="PS00211">
    <property type="entry name" value="ABC_TRANSPORTER_1"/>
    <property type="match status" value="1"/>
</dbReference>
<sequence length="548" mass="62537">MIKDVLNLIDKSLKSFILFQILCAVWGILYTICSLIFPTAVSKLIDQVILAHEYNKTLYYLFIILISGFLMIVFNYIQYIEYYKFGQKGKLIISKKIFDRILHANGKFREKYSSGDILRIIEQDTNQIENFIGQGIGQIAVNIIVVAGVIILILVQQPIIGLIMIILSVAFSLIQAFLSYILKQEASELRDDLGKNSSFSNEVILHSEQVATSGYVETYFQEYKSRNEKIYTKNISQMSKILMGRNIGIAYNVIGNLITMGIGVCEIRNGNMTVGSLLAFTMYVQRLYGPLVIISNSYLNLKKAVPHIERIKRFLDSAECIIDGCIKPETKMRGIIAFKNVFFKYDEKEVLKRCNLQIEPEKLTAIIGNNGSGKSTLIKLLLKTYNCSSGEILVDNIDINKYSNNYFYNNISVMFQNNFLISGKLIDIINPGKKEVDMNYIYSLFQRVRLDINKFESGLDTYICENNINVSGGELQKLNIIKILIEDRPLVILDEPTSALDNDSEDEICELFKELLRGRTVIIVTHRKRILGICDKIINFNTIQEEQE</sequence>
<protein>
    <submittedName>
        <fullName evidence="10">Putative ABC transporter ATP-binding protein</fullName>
    </submittedName>
</protein>
<dbReference type="SUPFAM" id="SSF90123">
    <property type="entry name" value="ABC transporter transmembrane region"/>
    <property type="match status" value="1"/>
</dbReference>
<dbReference type="InterPro" id="IPR003593">
    <property type="entry name" value="AAA+_ATPase"/>
</dbReference>
<dbReference type="GO" id="GO:0005524">
    <property type="term" value="F:ATP binding"/>
    <property type="evidence" value="ECO:0007669"/>
    <property type="project" value="UniProtKB-KW"/>
</dbReference>
<keyword evidence="4 10" id="KW-0067">ATP-binding</keyword>